<accession>A0A2S7IEZ6</accession>
<name>A0A2S7IEZ6_9BACT</name>
<evidence type="ECO:0000256" key="10">
    <source>
        <dbReference type="ARBA" id="ARBA00068150"/>
    </source>
</evidence>
<dbReference type="RefSeq" id="WP_104715979.1">
    <property type="nucleotide sequence ID" value="NZ_PTRA01000009.1"/>
</dbReference>
<comment type="subunit">
    <text evidence="9">At low DSF concentrations, interacts with RpfF.</text>
</comment>
<feature type="domain" description="PAS" evidence="14">
    <location>
        <begin position="41"/>
        <end position="85"/>
    </location>
</feature>
<dbReference type="Pfam" id="PF08447">
    <property type="entry name" value="PAS_3"/>
    <property type="match status" value="3"/>
</dbReference>
<dbReference type="PROSITE" id="PS50110">
    <property type="entry name" value="RESPONSE_REGULATORY"/>
    <property type="match status" value="2"/>
</dbReference>
<proteinExistence type="predicted"/>
<dbReference type="Proteomes" id="UP000239590">
    <property type="component" value="Unassembled WGS sequence"/>
</dbReference>
<dbReference type="PROSITE" id="PS50112">
    <property type="entry name" value="PAS"/>
    <property type="match status" value="2"/>
</dbReference>
<dbReference type="FunFam" id="3.30.565.10:FF:000010">
    <property type="entry name" value="Sensor histidine kinase RcsC"/>
    <property type="match status" value="1"/>
</dbReference>
<dbReference type="InterPro" id="IPR003661">
    <property type="entry name" value="HisK_dim/P_dom"/>
</dbReference>
<feature type="domain" description="Response regulatory" evidence="13">
    <location>
        <begin position="891"/>
        <end position="1008"/>
    </location>
</feature>
<dbReference type="Pfam" id="PF02518">
    <property type="entry name" value="HATPase_c"/>
    <property type="match status" value="1"/>
</dbReference>
<dbReference type="SUPFAM" id="SSF52172">
    <property type="entry name" value="CheY-like"/>
    <property type="match status" value="2"/>
</dbReference>
<dbReference type="InterPro" id="IPR036890">
    <property type="entry name" value="HATPase_C_sf"/>
</dbReference>
<evidence type="ECO:0000256" key="6">
    <source>
        <dbReference type="ARBA" id="ARBA00022777"/>
    </source>
</evidence>
<dbReference type="PANTHER" id="PTHR45339">
    <property type="entry name" value="HYBRID SIGNAL TRANSDUCTION HISTIDINE KINASE J"/>
    <property type="match status" value="1"/>
</dbReference>
<evidence type="ECO:0000259" key="12">
    <source>
        <dbReference type="PROSITE" id="PS50109"/>
    </source>
</evidence>
<reference evidence="17" key="1">
    <citation type="submission" date="2018-02" db="EMBL/GenBank/DDBJ databases">
        <title>Genome sequencing of Solimonas sp. HR-BB.</title>
        <authorList>
            <person name="Lee Y."/>
            <person name="Jeon C.O."/>
        </authorList>
    </citation>
    <scope>NUCLEOTIDE SEQUENCE [LARGE SCALE GENOMIC DNA]</scope>
    <source>
        <strain evidence="17">HR-U</strain>
    </source>
</reference>
<dbReference type="OrthoDB" id="9811889at2"/>
<dbReference type="GO" id="GO:0005524">
    <property type="term" value="F:ATP binding"/>
    <property type="evidence" value="ECO:0007669"/>
    <property type="project" value="UniProtKB-KW"/>
</dbReference>
<evidence type="ECO:0000256" key="1">
    <source>
        <dbReference type="ARBA" id="ARBA00000085"/>
    </source>
</evidence>
<feature type="domain" description="Histidine kinase" evidence="12">
    <location>
        <begin position="654"/>
        <end position="875"/>
    </location>
</feature>
<feature type="domain" description="PAC" evidence="15">
    <location>
        <begin position="585"/>
        <end position="636"/>
    </location>
</feature>
<dbReference type="Pfam" id="PF00072">
    <property type="entry name" value="Response_reg"/>
    <property type="match status" value="2"/>
</dbReference>
<dbReference type="CDD" id="cd17546">
    <property type="entry name" value="REC_hyHK_CKI1_RcsC-like"/>
    <property type="match status" value="2"/>
</dbReference>
<dbReference type="CDD" id="cd16922">
    <property type="entry name" value="HATPase_EvgS-ArcB-TorS-like"/>
    <property type="match status" value="1"/>
</dbReference>
<dbReference type="SMART" id="SM00387">
    <property type="entry name" value="HATPase_c"/>
    <property type="match status" value="1"/>
</dbReference>
<dbReference type="SMART" id="SM00086">
    <property type="entry name" value="PAC"/>
    <property type="match status" value="5"/>
</dbReference>
<dbReference type="Gene3D" id="1.10.287.130">
    <property type="match status" value="1"/>
</dbReference>
<dbReference type="Gene3D" id="3.40.50.2300">
    <property type="match status" value="2"/>
</dbReference>
<evidence type="ECO:0000256" key="8">
    <source>
        <dbReference type="ARBA" id="ARBA00023012"/>
    </source>
</evidence>
<dbReference type="SUPFAM" id="SSF47384">
    <property type="entry name" value="Homodimeric domain of signal transducing histidine kinase"/>
    <property type="match status" value="1"/>
</dbReference>
<dbReference type="EMBL" id="PTRA01000009">
    <property type="protein sequence ID" value="PQA53381.1"/>
    <property type="molecule type" value="Genomic_DNA"/>
</dbReference>
<evidence type="ECO:0000256" key="5">
    <source>
        <dbReference type="ARBA" id="ARBA00022741"/>
    </source>
</evidence>
<dbReference type="SUPFAM" id="SSF55874">
    <property type="entry name" value="ATPase domain of HSP90 chaperone/DNA topoisomerase II/histidine kinase"/>
    <property type="match status" value="1"/>
</dbReference>
<dbReference type="InterPro" id="IPR036097">
    <property type="entry name" value="HisK_dim/P_sf"/>
</dbReference>
<dbReference type="Gene3D" id="3.30.565.10">
    <property type="entry name" value="Histidine kinase-like ATPase, C-terminal domain"/>
    <property type="match status" value="1"/>
</dbReference>
<dbReference type="AlphaFoldDB" id="A0A2S7IEZ6"/>
<dbReference type="PROSITE" id="PS50113">
    <property type="entry name" value="PAC"/>
    <property type="match status" value="3"/>
</dbReference>
<evidence type="ECO:0000259" key="13">
    <source>
        <dbReference type="PROSITE" id="PS50110"/>
    </source>
</evidence>
<dbReference type="InterPro" id="IPR001610">
    <property type="entry name" value="PAC"/>
</dbReference>
<dbReference type="PRINTS" id="PR00344">
    <property type="entry name" value="BCTRLSENSOR"/>
</dbReference>
<keyword evidence="3 11" id="KW-0597">Phosphoprotein</keyword>
<dbReference type="InterPro" id="IPR000014">
    <property type="entry name" value="PAS"/>
</dbReference>
<evidence type="ECO:0000256" key="7">
    <source>
        <dbReference type="ARBA" id="ARBA00022840"/>
    </source>
</evidence>
<dbReference type="InterPro" id="IPR013655">
    <property type="entry name" value="PAS_fold_3"/>
</dbReference>
<dbReference type="PROSITE" id="PS50109">
    <property type="entry name" value="HIS_KIN"/>
    <property type="match status" value="1"/>
</dbReference>
<feature type="modified residue" description="4-aspartylphosphate" evidence="11">
    <location>
        <position position="1089"/>
    </location>
</feature>
<evidence type="ECO:0000256" key="9">
    <source>
        <dbReference type="ARBA" id="ARBA00064003"/>
    </source>
</evidence>
<evidence type="ECO:0000256" key="2">
    <source>
        <dbReference type="ARBA" id="ARBA00012438"/>
    </source>
</evidence>
<evidence type="ECO:0000313" key="17">
    <source>
        <dbReference type="Proteomes" id="UP000239590"/>
    </source>
</evidence>
<dbReference type="PANTHER" id="PTHR45339:SF1">
    <property type="entry name" value="HYBRID SIGNAL TRANSDUCTION HISTIDINE KINASE J"/>
    <property type="match status" value="1"/>
</dbReference>
<dbReference type="EC" id="2.7.13.3" evidence="2"/>
<dbReference type="CDD" id="cd00082">
    <property type="entry name" value="HisKA"/>
    <property type="match status" value="1"/>
</dbReference>
<dbReference type="InterPro" id="IPR011006">
    <property type="entry name" value="CheY-like_superfamily"/>
</dbReference>
<dbReference type="SMART" id="SM00448">
    <property type="entry name" value="REC"/>
    <property type="match status" value="2"/>
</dbReference>
<dbReference type="InterPro" id="IPR035965">
    <property type="entry name" value="PAS-like_dom_sf"/>
</dbReference>
<feature type="domain" description="PAC" evidence="15">
    <location>
        <begin position="89"/>
        <end position="141"/>
    </location>
</feature>
<comment type="catalytic activity">
    <reaction evidence="1">
        <text>ATP + protein L-histidine = ADP + protein N-phospho-L-histidine.</text>
        <dbReference type="EC" id="2.7.13.3"/>
    </reaction>
</comment>
<keyword evidence="5" id="KW-0547">Nucleotide-binding</keyword>
<protein>
    <recommendedName>
        <fullName evidence="10">Sensory/regulatory protein RpfC</fullName>
        <ecNumber evidence="2">2.7.13.3</ecNumber>
    </recommendedName>
</protein>
<dbReference type="SMART" id="SM00388">
    <property type="entry name" value="HisKA"/>
    <property type="match status" value="1"/>
</dbReference>
<dbReference type="SMART" id="SM00091">
    <property type="entry name" value="PAS"/>
    <property type="match status" value="3"/>
</dbReference>
<evidence type="ECO:0000313" key="16">
    <source>
        <dbReference type="EMBL" id="PQA53381.1"/>
    </source>
</evidence>
<keyword evidence="8" id="KW-0902">Two-component regulatory system</keyword>
<evidence type="ECO:0000256" key="3">
    <source>
        <dbReference type="ARBA" id="ARBA00022553"/>
    </source>
</evidence>
<feature type="modified residue" description="4-aspartylphosphate" evidence="11">
    <location>
        <position position="940"/>
    </location>
</feature>
<comment type="caution">
    <text evidence="16">The sequence shown here is derived from an EMBL/GenBank/DDBJ whole genome shotgun (WGS) entry which is preliminary data.</text>
</comment>
<dbReference type="FunFam" id="1.10.287.130:FF:000002">
    <property type="entry name" value="Two-component osmosensing histidine kinase"/>
    <property type="match status" value="1"/>
</dbReference>
<keyword evidence="17" id="KW-1185">Reference proteome</keyword>
<organism evidence="16 17">
    <name type="scientific">Siphonobacter curvatus</name>
    <dbReference type="NCBI Taxonomy" id="2094562"/>
    <lineage>
        <taxon>Bacteria</taxon>
        <taxon>Pseudomonadati</taxon>
        <taxon>Bacteroidota</taxon>
        <taxon>Cytophagia</taxon>
        <taxon>Cytophagales</taxon>
        <taxon>Cytophagaceae</taxon>
        <taxon>Siphonobacter</taxon>
    </lineage>
</organism>
<gene>
    <name evidence="16" type="ORF">C5O19_24350</name>
</gene>
<dbReference type="NCBIfam" id="TIGR00229">
    <property type="entry name" value="sensory_box"/>
    <property type="match status" value="2"/>
</dbReference>
<evidence type="ECO:0000259" key="15">
    <source>
        <dbReference type="PROSITE" id="PS50113"/>
    </source>
</evidence>
<keyword evidence="7" id="KW-0067">ATP-binding</keyword>
<dbReference type="Gene3D" id="3.30.450.20">
    <property type="entry name" value="PAS domain"/>
    <property type="match status" value="5"/>
</dbReference>
<dbReference type="InterPro" id="IPR001789">
    <property type="entry name" value="Sig_transdc_resp-reg_receiver"/>
</dbReference>
<feature type="domain" description="PAS" evidence="14">
    <location>
        <begin position="262"/>
        <end position="332"/>
    </location>
</feature>
<evidence type="ECO:0000256" key="11">
    <source>
        <dbReference type="PROSITE-ProRule" id="PRU00169"/>
    </source>
</evidence>
<dbReference type="GO" id="GO:0000155">
    <property type="term" value="F:phosphorelay sensor kinase activity"/>
    <property type="evidence" value="ECO:0007669"/>
    <property type="project" value="InterPro"/>
</dbReference>
<dbReference type="Gene3D" id="2.10.70.100">
    <property type="match status" value="1"/>
</dbReference>
<sequence length="1159" mass="130386">MHYLKKELLALLASDERYFDFFQEAGIWTWDLMNQENQWMSPSFWEKLGYTPAEVSAVSSDIASLLHPDDRALVTNELSAHLADSSYPFEPLIRYFRKDGSILWVRCRGIAVRNAEGQPVRMLVAHRDITKEKEAELSARREALLYRYITNSQVLYVARTNLAGAYTFVSEDYAKSQGKTSQELIGTLAAESVLAEDVPLGLQAFESCTAQPEVPFTVILRKKSDAGQLKVHEWTFIGLSDTGNQVSEILCLGRDITESYKNQADLSVLLSATSDILSIVNAEGIITYLSPAWSRIYDFSVEESLGQNITAFLHPDDRAVAFETLAQANQIGYGKLEHRMRHRDGHYLWMETQANRYELTGEMVFTSHDITDRKKSEAELLRTRQLLEQTAEIARVGGWEYIVATGQVNRSAVAQAIYEDAAALPTSAEAALNAFTDEAVREKARMILRAAIEKGTPWNFEGQIRTARGNLKWIRSQGQADFENGICQRLIGSTQDITRDKVAQIELFRTHEFLENTGRIAKVGGWELQWPSQQLYWSSVTKEIHDLPLDFEPSVNAGINFYASTQDQARINQAVQEAVENGTPWDIEAQIRTGSGILKWVRTKGEVEWLDGKCVRIFGTFQDIDDRKKAEQETENARQQAEAASKAKSEFLANMSHEIRTPLNGVIGFTELLMKTRLDETQLQYQQMVFQSAQSLLDILSDILDFSKIEAGKLQLSAEKINLWELAEQALSIITAQGHQKGLEILLNLEPRVPTWVWVDGIRLRQILVNLLGNAVKFTSKGEIELKIDVVQSQSNQTTLQFSVRDTGIGISLENQHKIFEAFMQEDLSTTKKFGGTGLGLSISSRLVRLMGSEFRLESAPGHGSVFSFELTLPIEAERSASWPHLSSIKRILIVDDNASNRLILERMLALEQIPTALATNGMQALELAAKESFDIIIMDYHMPYFNGIDTLASLRRNHLNYSQPIVLMYTSSEDDDVEKACQEFSVSQRLIKPVRMQQLYQVLSNLMASTTMEPEPFIAEPEDTSFTPTPLPEKTRSVLLVEDNAVNRLLARKLIASLRPDLTIYEAHDGKQGLAAYLEHEPNLILMDIQMPEMNGYEATQAIRSKETKGRIPILALTAGTLAGEKERCLSAGMDEYLTKPIARAVLEKALNEWLPDC</sequence>
<dbReference type="CDD" id="cd00130">
    <property type="entry name" value="PAS"/>
    <property type="match status" value="2"/>
</dbReference>
<feature type="domain" description="Response regulatory" evidence="13">
    <location>
        <begin position="1038"/>
        <end position="1156"/>
    </location>
</feature>
<dbReference type="InterPro" id="IPR003594">
    <property type="entry name" value="HATPase_dom"/>
</dbReference>
<dbReference type="Pfam" id="PF00512">
    <property type="entry name" value="HisKA"/>
    <property type="match status" value="1"/>
</dbReference>
<keyword evidence="6 16" id="KW-0418">Kinase</keyword>
<evidence type="ECO:0000256" key="4">
    <source>
        <dbReference type="ARBA" id="ARBA00022679"/>
    </source>
</evidence>
<dbReference type="InterPro" id="IPR004358">
    <property type="entry name" value="Sig_transdc_His_kin-like_C"/>
</dbReference>
<feature type="domain" description="PAC" evidence="15">
    <location>
        <begin position="334"/>
        <end position="382"/>
    </location>
</feature>
<dbReference type="InterPro" id="IPR000700">
    <property type="entry name" value="PAS-assoc_C"/>
</dbReference>
<dbReference type="SUPFAM" id="SSF55785">
    <property type="entry name" value="PYP-like sensor domain (PAS domain)"/>
    <property type="match status" value="5"/>
</dbReference>
<keyword evidence="4" id="KW-0808">Transferase</keyword>
<dbReference type="InterPro" id="IPR005467">
    <property type="entry name" value="His_kinase_dom"/>
</dbReference>
<evidence type="ECO:0000259" key="14">
    <source>
        <dbReference type="PROSITE" id="PS50112"/>
    </source>
</evidence>